<gene>
    <name evidence="1" type="ORF">SMTD_LOCUS19124</name>
</gene>
<evidence type="ECO:0000313" key="1">
    <source>
        <dbReference type="EMBL" id="VDP78929.1"/>
    </source>
</evidence>
<name>A0A3P8KG79_9TREM</name>
<evidence type="ECO:0000313" key="2">
    <source>
        <dbReference type="Proteomes" id="UP000269396"/>
    </source>
</evidence>
<accession>A0A3P8KG79</accession>
<dbReference type="Proteomes" id="UP000269396">
    <property type="component" value="Unassembled WGS sequence"/>
</dbReference>
<organism evidence="1 2">
    <name type="scientific">Schistosoma mattheei</name>
    <dbReference type="NCBI Taxonomy" id="31246"/>
    <lineage>
        <taxon>Eukaryota</taxon>
        <taxon>Metazoa</taxon>
        <taxon>Spiralia</taxon>
        <taxon>Lophotrochozoa</taxon>
        <taxon>Platyhelminthes</taxon>
        <taxon>Trematoda</taxon>
        <taxon>Digenea</taxon>
        <taxon>Strigeidida</taxon>
        <taxon>Schistosomatoidea</taxon>
        <taxon>Schistosomatidae</taxon>
        <taxon>Schistosoma</taxon>
    </lineage>
</organism>
<protein>
    <submittedName>
        <fullName evidence="1">Uncharacterized protein</fullName>
    </submittedName>
</protein>
<keyword evidence="2" id="KW-1185">Reference proteome</keyword>
<sequence>MSTFCDILEIIAEFSIQFTCFNELIYNVILCDYTYMLDSDVFLNCLCKLSNHVNLLENITGQLNAWSPSLGGWINLSNTTTTTSTTVTNGNVKETERDMILKLLKMLFDKSIPVSYDYQLY</sequence>
<dbReference type="EMBL" id="UZAL01041699">
    <property type="protein sequence ID" value="VDP78929.1"/>
    <property type="molecule type" value="Genomic_DNA"/>
</dbReference>
<reference evidence="1 2" key="1">
    <citation type="submission" date="2018-11" db="EMBL/GenBank/DDBJ databases">
        <authorList>
            <consortium name="Pathogen Informatics"/>
        </authorList>
    </citation>
    <scope>NUCLEOTIDE SEQUENCE [LARGE SCALE GENOMIC DNA]</scope>
    <source>
        <strain>Denwood</strain>
        <strain evidence="2">Zambia</strain>
    </source>
</reference>
<proteinExistence type="predicted"/>
<dbReference type="AlphaFoldDB" id="A0A3P8KG79"/>